<comment type="caution">
    <text evidence="7">The sequence shown here is derived from an EMBL/GenBank/DDBJ whole genome shotgun (WGS) entry which is preliminary data.</text>
</comment>
<dbReference type="Proteomes" id="UP000267535">
    <property type="component" value="Unassembled WGS sequence"/>
</dbReference>
<evidence type="ECO:0000256" key="1">
    <source>
        <dbReference type="ARBA" id="ARBA00000085"/>
    </source>
</evidence>
<dbReference type="SMART" id="SM00387">
    <property type="entry name" value="HATPase_c"/>
    <property type="match status" value="1"/>
</dbReference>
<keyword evidence="4" id="KW-0812">Transmembrane</keyword>
<feature type="transmembrane region" description="Helical" evidence="4">
    <location>
        <begin position="319"/>
        <end position="339"/>
    </location>
</feature>
<keyword evidence="4" id="KW-0472">Membrane</keyword>
<keyword evidence="4" id="KW-1133">Transmembrane helix</keyword>
<evidence type="ECO:0000256" key="3">
    <source>
        <dbReference type="ARBA" id="ARBA00022553"/>
    </source>
</evidence>
<dbReference type="PROSITE" id="PS50109">
    <property type="entry name" value="HIS_KIN"/>
    <property type="match status" value="1"/>
</dbReference>
<protein>
    <recommendedName>
        <fullName evidence="2">histidine kinase</fullName>
        <ecNumber evidence="2">2.7.13.3</ecNumber>
    </recommendedName>
</protein>
<dbReference type="OrthoDB" id="1931120at2"/>
<dbReference type="GO" id="GO:0000155">
    <property type="term" value="F:phosphorelay sensor kinase activity"/>
    <property type="evidence" value="ECO:0007669"/>
    <property type="project" value="InterPro"/>
</dbReference>
<dbReference type="Gene3D" id="3.40.190.10">
    <property type="entry name" value="Periplasmic binding protein-like II"/>
    <property type="match status" value="2"/>
</dbReference>
<keyword evidence="3" id="KW-0597">Phosphoprotein</keyword>
<organism evidence="7 8">
    <name type="scientific">Amphritea balenae</name>
    <dbReference type="NCBI Taxonomy" id="452629"/>
    <lineage>
        <taxon>Bacteria</taxon>
        <taxon>Pseudomonadati</taxon>
        <taxon>Pseudomonadota</taxon>
        <taxon>Gammaproteobacteria</taxon>
        <taxon>Oceanospirillales</taxon>
        <taxon>Oceanospirillaceae</taxon>
        <taxon>Amphritea</taxon>
    </lineage>
</organism>
<feature type="signal peptide" evidence="5">
    <location>
        <begin position="1"/>
        <end position="22"/>
    </location>
</feature>
<keyword evidence="5" id="KW-0732">Signal</keyword>
<dbReference type="InterPro" id="IPR003594">
    <property type="entry name" value="HATPase_dom"/>
</dbReference>
<feature type="domain" description="Histidine kinase" evidence="6">
    <location>
        <begin position="379"/>
        <end position="593"/>
    </location>
</feature>
<dbReference type="InterPro" id="IPR036890">
    <property type="entry name" value="HATPase_C_sf"/>
</dbReference>
<gene>
    <name evidence="7" type="ORF">EHS89_00325</name>
</gene>
<feature type="chain" id="PRO_5018218903" description="histidine kinase" evidence="5">
    <location>
        <begin position="23"/>
        <end position="595"/>
    </location>
</feature>
<dbReference type="InterPro" id="IPR003661">
    <property type="entry name" value="HisK_dim/P_dom"/>
</dbReference>
<dbReference type="AlphaFoldDB" id="A0A3P1SV09"/>
<dbReference type="SUPFAM" id="SSF53850">
    <property type="entry name" value="Periplasmic binding protein-like II"/>
    <property type="match status" value="1"/>
</dbReference>
<dbReference type="EMBL" id="RQXV01000001">
    <property type="protein sequence ID" value="RRD01047.1"/>
    <property type="molecule type" value="Genomic_DNA"/>
</dbReference>
<comment type="catalytic activity">
    <reaction evidence="1">
        <text>ATP + protein L-histidine = ADP + protein N-phospho-L-histidine.</text>
        <dbReference type="EC" id="2.7.13.3"/>
    </reaction>
</comment>
<dbReference type="Pfam" id="PF12974">
    <property type="entry name" value="Phosphonate-bd"/>
    <property type="match status" value="1"/>
</dbReference>
<evidence type="ECO:0000256" key="4">
    <source>
        <dbReference type="SAM" id="Phobius"/>
    </source>
</evidence>
<dbReference type="SUPFAM" id="SSF55874">
    <property type="entry name" value="ATPase domain of HSP90 chaperone/DNA topoisomerase II/histidine kinase"/>
    <property type="match status" value="1"/>
</dbReference>
<dbReference type="PANTHER" id="PTHR43065">
    <property type="entry name" value="SENSOR HISTIDINE KINASE"/>
    <property type="match status" value="1"/>
</dbReference>
<dbReference type="InterPro" id="IPR004358">
    <property type="entry name" value="Sig_transdc_His_kin-like_C"/>
</dbReference>
<proteinExistence type="predicted"/>
<dbReference type="InterPro" id="IPR036097">
    <property type="entry name" value="HisK_dim/P_sf"/>
</dbReference>
<evidence type="ECO:0000256" key="5">
    <source>
        <dbReference type="SAM" id="SignalP"/>
    </source>
</evidence>
<dbReference type="Gene3D" id="1.10.287.130">
    <property type="match status" value="1"/>
</dbReference>
<keyword evidence="8" id="KW-1185">Reference proteome</keyword>
<dbReference type="InterPro" id="IPR005467">
    <property type="entry name" value="His_kinase_dom"/>
</dbReference>
<sequence length="595" mass="67183">MVQLLIGILMTGLALCSLELPAADLPQKQLKPELKVAVLAFRGREKALLRWDSTMEYLTQQLPGYRFKAIPMNLSQLDEAVIKNDIDFAITNSGQYVRVGSKYGMSWIATLKSRKHPGKKAVIGSALVVKNDSPYQTLADLEDARLGAVDSQAFGGFQIYWGEMLQQGYKPERFFSQIKFSGFPVGVLAFWVRDGMADAAVLPACTLETMIKEGLIQADEIRVIDSKSHPDFNCKSSTNLYPNWSFSALKNSPEEITEQVAQALLLLPSDSQVAKDAGSLGWTTPVSSHDIHNLYDRLDIHPWQEPWWQELRRWLLQNWHWTLVILLLLIAGLVHHIWIQFMVQKRTREIHRVNEELLHQQQQLEHAQRVAILGELSSDLAHELNQPLSAINNYAEGGIIRLSRQDDDQQMTNLLNRISNEAQRGAEIIKRIRGFARQEKIQRKNIDLISLIRETLNLLDYEIRKYSVSLNLNLPEQPQNLLIDPIEIQQLLVNLIRNSLEAMDNQQADSVLTISLKKQNAEHVILSIADTGCGIDEKDTENLFKAFHSSKPDGMGLGMSICKRIVEAHNGNISIMPGLARGTVVTCRLPITADK</sequence>
<dbReference type="SMART" id="SM00388">
    <property type="entry name" value="HisKA"/>
    <property type="match status" value="1"/>
</dbReference>
<dbReference type="CDD" id="cd00082">
    <property type="entry name" value="HisKA"/>
    <property type="match status" value="1"/>
</dbReference>
<dbReference type="EC" id="2.7.13.3" evidence="2"/>
<dbReference type="PANTHER" id="PTHR43065:SF42">
    <property type="entry name" value="TWO-COMPONENT SENSOR PPRA"/>
    <property type="match status" value="1"/>
</dbReference>
<dbReference type="PRINTS" id="PR00344">
    <property type="entry name" value="BCTRLSENSOR"/>
</dbReference>
<evidence type="ECO:0000259" key="6">
    <source>
        <dbReference type="PROSITE" id="PS50109"/>
    </source>
</evidence>
<evidence type="ECO:0000313" key="7">
    <source>
        <dbReference type="EMBL" id="RRD01047.1"/>
    </source>
</evidence>
<name>A0A3P1SV09_9GAMM</name>
<dbReference type="Pfam" id="PF02518">
    <property type="entry name" value="HATPase_c"/>
    <property type="match status" value="1"/>
</dbReference>
<evidence type="ECO:0000256" key="2">
    <source>
        <dbReference type="ARBA" id="ARBA00012438"/>
    </source>
</evidence>
<dbReference type="Pfam" id="PF00512">
    <property type="entry name" value="HisKA"/>
    <property type="match status" value="1"/>
</dbReference>
<evidence type="ECO:0000313" key="8">
    <source>
        <dbReference type="Proteomes" id="UP000267535"/>
    </source>
</evidence>
<dbReference type="RefSeq" id="WP_124924119.1">
    <property type="nucleotide sequence ID" value="NZ_BMOH01000001.1"/>
</dbReference>
<reference evidence="7 8" key="1">
    <citation type="submission" date="2018-11" db="EMBL/GenBank/DDBJ databases">
        <title>The draft genome sequence of Amphritea balenae JAMM 1525T.</title>
        <authorList>
            <person name="Fang Z."/>
            <person name="Zhang Y."/>
            <person name="Han X."/>
        </authorList>
    </citation>
    <scope>NUCLEOTIDE SEQUENCE [LARGE SCALE GENOMIC DNA]</scope>
    <source>
        <strain evidence="7 8">JAMM 1525</strain>
    </source>
</reference>
<accession>A0A3P1SV09</accession>
<dbReference type="Gene3D" id="3.30.565.10">
    <property type="entry name" value="Histidine kinase-like ATPase, C-terminal domain"/>
    <property type="match status" value="1"/>
</dbReference>
<dbReference type="SUPFAM" id="SSF47384">
    <property type="entry name" value="Homodimeric domain of signal transducing histidine kinase"/>
    <property type="match status" value="1"/>
</dbReference>